<feature type="transmembrane region" description="Helical" evidence="1">
    <location>
        <begin position="168"/>
        <end position="192"/>
    </location>
</feature>
<organism evidence="2 3">
    <name type="scientific">Paracoccus albicereus</name>
    <dbReference type="NCBI Taxonomy" id="2922394"/>
    <lineage>
        <taxon>Bacteria</taxon>
        <taxon>Pseudomonadati</taxon>
        <taxon>Pseudomonadota</taxon>
        <taxon>Alphaproteobacteria</taxon>
        <taxon>Rhodobacterales</taxon>
        <taxon>Paracoccaceae</taxon>
        <taxon>Paracoccus</taxon>
    </lineage>
</organism>
<evidence type="ECO:0000313" key="2">
    <source>
        <dbReference type="EMBL" id="MCQ0972199.1"/>
    </source>
</evidence>
<name>A0ABT1MX00_9RHOB</name>
<reference evidence="2 3" key="1">
    <citation type="submission" date="2022-03" db="EMBL/GenBank/DDBJ databases">
        <authorList>
            <person name="He Y."/>
        </authorList>
    </citation>
    <scope>NUCLEOTIDE SEQUENCE [LARGE SCALE GENOMIC DNA]</scope>
    <source>
        <strain evidence="2 3">TK19116</strain>
    </source>
</reference>
<dbReference type="EMBL" id="JAKZEU010000010">
    <property type="protein sequence ID" value="MCQ0972199.1"/>
    <property type="molecule type" value="Genomic_DNA"/>
</dbReference>
<keyword evidence="1" id="KW-0812">Transmembrane</keyword>
<keyword evidence="3" id="KW-1185">Reference proteome</keyword>
<evidence type="ECO:0000313" key="3">
    <source>
        <dbReference type="Proteomes" id="UP001203945"/>
    </source>
</evidence>
<accession>A0ABT1MX00</accession>
<dbReference type="RefSeq" id="WP_255331196.1">
    <property type="nucleotide sequence ID" value="NZ_JAKZEU010000010.1"/>
</dbReference>
<feature type="transmembrane region" description="Helical" evidence="1">
    <location>
        <begin position="7"/>
        <end position="25"/>
    </location>
</feature>
<dbReference type="Proteomes" id="UP001203945">
    <property type="component" value="Unassembled WGS sequence"/>
</dbReference>
<gene>
    <name evidence="2" type="ORF">MLD63_17405</name>
</gene>
<evidence type="ECO:0000256" key="1">
    <source>
        <dbReference type="SAM" id="Phobius"/>
    </source>
</evidence>
<proteinExistence type="predicted"/>
<keyword evidence="1" id="KW-1133">Transmembrane helix</keyword>
<sequence length="210" mass="23133">MDKYIKLAAPVFFSLSLGFVSFFFSEHLSDLREGPTLVYSLDQDSQQISLTLSNVGGETVEGAFILDCEVSASVCFEKEAEESELALSLTRIGAVAIRQISEGPGHGEGQLNLMLTLPPDATVQITAQKAPDIEQPIEFSYAPRTEQVARIMEERWITGKLLLHYMDMLAWGLLVVLVGAVSFGIWLFVILARRLFFRSGVSDDAVNLKG</sequence>
<protein>
    <submittedName>
        <fullName evidence="2">Uncharacterized protein</fullName>
    </submittedName>
</protein>
<comment type="caution">
    <text evidence="2">The sequence shown here is derived from an EMBL/GenBank/DDBJ whole genome shotgun (WGS) entry which is preliminary data.</text>
</comment>
<keyword evidence="1" id="KW-0472">Membrane</keyword>